<evidence type="ECO:0000313" key="6">
    <source>
        <dbReference type="EMBL" id="WIW94715.1"/>
    </source>
</evidence>
<dbReference type="Pfam" id="PF13449">
    <property type="entry name" value="Phytase-like"/>
    <property type="match status" value="1"/>
</dbReference>
<gene>
    <name evidence="6" type="ORF">QQX03_06920</name>
</gene>
<feature type="signal peptide" evidence="4">
    <location>
        <begin position="1"/>
        <end position="26"/>
    </location>
</feature>
<dbReference type="AlphaFoldDB" id="A0A9Y2B7X5"/>
<dbReference type="PANTHER" id="PTHR43246">
    <property type="entry name" value="PEPTIDYL-PROLYL CIS-TRANS ISOMERASE CYP38, CHLOROPLASTIC"/>
    <property type="match status" value="1"/>
</dbReference>
<dbReference type="PROSITE" id="PS50072">
    <property type="entry name" value="CSA_PPIASE_2"/>
    <property type="match status" value="1"/>
</dbReference>
<name>A0A9Y2B7X5_9SPHN</name>
<dbReference type="RefSeq" id="WP_285975031.1">
    <property type="nucleotide sequence ID" value="NZ_CP127221.1"/>
</dbReference>
<dbReference type="Pfam" id="PF00160">
    <property type="entry name" value="Pro_isomerase"/>
    <property type="match status" value="1"/>
</dbReference>
<dbReference type="EMBL" id="CP127221">
    <property type="protein sequence ID" value="WIW94715.1"/>
    <property type="molecule type" value="Genomic_DNA"/>
</dbReference>
<protein>
    <recommendedName>
        <fullName evidence="1">peptidylprolyl isomerase</fullName>
        <ecNumber evidence="1">5.2.1.8</ecNumber>
    </recommendedName>
</protein>
<organism evidence="6 7">
    <name type="scientific">Altererythrobacter rubellus</name>
    <dbReference type="NCBI Taxonomy" id="2173831"/>
    <lineage>
        <taxon>Bacteria</taxon>
        <taxon>Pseudomonadati</taxon>
        <taxon>Pseudomonadota</taxon>
        <taxon>Alphaproteobacteria</taxon>
        <taxon>Sphingomonadales</taxon>
        <taxon>Erythrobacteraceae</taxon>
        <taxon>Altererythrobacter</taxon>
    </lineage>
</organism>
<dbReference type="InterPro" id="IPR002130">
    <property type="entry name" value="Cyclophilin-type_PPIase_dom"/>
</dbReference>
<evidence type="ECO:0000256" key="3">
    <source>
        <dbReference type="ARBA" id="ARBA00023235"/>
    </source>
</evidence>
<evidence type="ECO:0000313" key="7">
    <source>
        <dbReference type="Proteomes" id="UP001231445"/>
    </source>
</evidence>
<dbReference type="Proteomes" id="UP001231445">
    <property type="component" value="Chromosome"/>
</dbReference>
<dbReference type="SUPFAM" id="SSF50891">
    <property type="entry name" value="Cyclophilin-like"/>
    <property type="match status" value="1"/>
</dbReference>
<dbReference type="Gene3D" id="2.40.100.10">
    <property type="entry name" value="Cyclophilin-like"/>
    <property type="match status" value="1"/>
</dbReference>
<evidence type="ECO:0000256" key="4">
    <source>
        <dbReference type="SAM" id="SignalP"/>
    </source>
</evidence>
<evidence type="ECO:0000259" key="5">
    <source>
        <dbReference type="PROSITE" id="PS50072"/>
    </source>
</evidence>
<dbReference type="InterPro" id="IPR044665">
    <property type="entry name" value="E_coli_cyclophilin_A-like"/>
</dbReference>
<dbReference type="GO" id="GO:0003755">
    <property type="term" value="F:peptidyl-prolyl cis-trans isomerase activity"/>
    <property type="evidence" value="ECO:0007669"/>
    <property type="project" value="UniProtKB-KW"/>
</dbReference>
<dbReference type="CDD" id="cd00317">
    <property type="entry name" value="cyclophilin"/>
    <property type="match status" value="1"/>
</dbReference>
<dbReference type="EC" id="5.2.1.8" evidence="1"/>
<keyword evidence="3 6" id="KW-0413">Isomerase</keyword>
<sequence>MTWKLALPLAFGVAATAAVMHAPSFAETGTVMPETLPVSLDPNDADNVKLGELIYRGGLEIEAGELEIGGISGLEWHDGHLVGVMDDGRWLTIETDEIRGTLVDLIEIEVGALNDERGKPLRGKADSDAEAITRSSDGGWLVSFEQDHRVWRYASLAGPAEPAAHDAVTHVANAPSNSGLETLAVTSNGYLACGEWAGEAQPNCVLKDNVGLVNFELEPPAPLDTRGGVPTDADCASNGVCFVLFRSWSRELGNSAAIIAMGPDGLDETLAVWDTSLSIDNFEGIAVREEGEETFLYIVSDNNFSSDQRTLLMKFQVSQRAATAPGVPPKVYATELVVLETSMGDITVSLETERAPITAANFLRYVDEDRYDNTKCYRAMRVTGGQEQSGFLQCGTQNDPRRILDGITHEPTNETGLSHTDGALSMARFEPGSATGDFSIMIRDQRGLDAYPESDDPGRRPGFAVFGYVVGGMDVVHAIHATPTDPDKGEGFLKGQMLAKPIEIVNVRRVDAAE</sequence>
<feature type="domain" description="PPIase cyclophilin-type" evidence="5">
    <location>
        <begin position="333"/>
        <end position="512"/>
    </location>
</feature>
<reference evidence="6 7" key="1">
    <citation type="submission" date="2023-06" db="EMBL/GenBank/DDBJ databases">
        <title>Altererythrobacter rubellus NBRC 112769 genome.</title>
        <authorList>
            <person name="Zhang K."/>
        </authorList>
    </citation>
    <scope>NUCLEOTIDE SEQUENCE [LARGE SCALE GENOMIC DNA]</scope>
    <source>
        <strain evidence="6 7">NBRC 112769</strain>
    </source>
</reference>
<dbReference type="KEGG" id="arue:QQX03_06920"/>
<feature type="chain" id="PRO_5040749802" description="peptidylprolyl isomerase" evidence="4">
    <location>
        <begin position="27"/>
        <end position="514"/>
    </location>
</feature>
<proteinExistence type="predicted"/>
<dbReference type="InterPro" id="IPR029000">
    <property type="entry name" value="Cyclophilin-like_dom_sf"/>
</dbReference>
<evidence type="ECO:0000256" key="2">
    <source>
        <dbReference type="ARBA" id="ARBA00023110"/>
    </source>
</evidence>
<evidence type="ECO:0000256" key="1">
    <source>
        <dbReference type="ARBA" id="ARBA00013194"/>
    </source>
</evidence>
<dbReference type="InterPro" id="IPR027372">
    <property type="entry name" value="Phytase-like_dom"/>
</dbReference>
<keyword evidence="4" id="KW-0732">Signal</keyword>
<keyword evidence="2" id="KW-0697">Rotamase</keyword>
<keyword evidence="7" id="KW-1185">Reference proteome</keyword>
<accession>A0A9Y2B7X5</accession>